<dbReference type="GO" id="GO:0016747">
    <property type="term" value="F:acyltransferase activity, transferring groups other than amino-acyl groups"/>
    <property type="evidence" value="ECO:0007669"/>
    <property type="project" value="InterPro"/>
</dbReference>
<dbReference type="InterPro" id="IPR050680">
    <property type="entry name" value="YpeA/RimI_acetyltransf"/>
</dbReference>
<name>A0A444ITX5_9BACT</name>
<sequence length="235" mass="27594">MKKNKVFFVDWDSKFFGFKVAQINGESIQQEELSIILTGLKKENYRLVYIFVSKRITYFFQHVDMKYIHEKIRYEKKIVPPHRIDNKIKKYEMPYPTDKMIDLAIESGIYSRFKLDKNIDEIKFNELYKKWIVNSVKKEIAAGVLIYEIDNKLAGLITFDKSHGVGKIGIIAVDKCYRRRSVGSFLLTAAEYYLYEAGCDKITIATQDCNKAACQLYEKNGYHVDGAEYVYHIWL</sequence>
<dbReference type="Proteomes" id="UP000287853">
    <property type="component" value="Unassembled WGS sequence"/>
</dbReference>
<organism evidence="4 5">
    <name type="scientific">Candidatus Electrothrix aarhusensis</name>
    <dbReference type="NCBI Taxonomy" id="1859131"/>
    <lineage>
        <taxon>Bacteria</taxon>
        <taxon>Pseudomonadati</taxon>
        <taxon>Thermodesulfobacteriota</taxon>
        <taxon>Desulfobulbia</taxon>
        <taxon>Desulfobulbales</taxon>
        <taxon>Desulfobulbaceae</taxon>
        <taxon>Candidatus Electrothrix</taxon>
    </lineage>
</organism>
<dbReference type="EMBL" id="MTKO01000096">
    <property type="protein sequence ID" value="RWX44369.1"/>
    <property type="molecule type" value="Genomic_DNA"/>
</dbReference>
<evidence type="ECO:0000313" key="5">
    <source>
        <dbReference type="Proteomes" id="UP000287853"/>
    </source>
</evidence>
<keyword evidence="2 4" id="KW-0012">Acyltransferase</keyword>
<dbReference type="AlphaFoldDB" id="A0A444ITX5"/>
<dbReference type="PANTHER" id="PTHR43420:SF12">
    <property type="entry name" value="N-ACETYLTRANSFERASE DOMAIN-CONTAINING PROTEIN"/>
    <property type="match status" value="1"/>
</dbReference>
<dbReference type="Pfam" id="PF00583">
    <property type="entry name" value="Acetyltransf_1"/>
    <property type="match status" value="1"/>
</dbReference>
<evidence type="ECO:0000256" key="1">
    <source>
        <dbReference type="ARBA" id="ARBA00022679"/>
    </source>
</evidence>
<dbReference type="CDD" id="cd04301">
    <property type="entry name" value="NAT_SF"/>
    <property type="match status" value="1"/>
</dbReference>
<evidence type="ECO:0000313" key="4">
    <source>
        <dbReference type="EMBL" id="RWX44369.1"/>
    </source>
</evidence>
<dbReference type="InterPro" id="IPR016181">
    <property type="entry name" value="Acyl_CoA_acyltransferase"/>
</dbReference>
<comment type="caution">
    <text evidence="4">The sequence shown here is derived from an EMBL/GenBank/DDBJ whole genome shotgun (WGS) entry which is preliminary data.</text>
</comment>
<dbReference type="SUPFAM" id="SSF55729">
    <property type="entry name" value="Acyl-CoA N-acyltransferases (Nat)"/>
    <property type="match status" value="1"/>
</dbReference>
<dbReference type="Gene3D" id="3.40.630.30">
    <property type="match status" value="1"/>
</dbReference>
<dbReference type="PANTHER" id="PTHR43420">
    <property type="entry name" value="ACETYLTRANSFERASE"/>
    <property type="match status" value="1"/>
</dbReference>
<dbReference type="InterPro" id="IPR000182">
    <property type="entry name" value="GNAT_dom"/>
</dbReference>
<gene>
    <name evidence="4" type="ORF">H206_02927</name>
</gene>
<reference evidence="4 5" key="1">
    <citation type="submission" date="2017-01" db="EMBL/GenBank/DDBJ databases">
        <title>The cable genome- insights into the physiology and evolution of filamentous bacteria capable of sulfide oxidation via long distance electron transfer.</title>
        <authorList>
            <person name="Schreiber L."/>
            <person name="Bjerg J.T."/>
            <person name="Boggild A."/>
            <person name="Van De Vossenberg J."/>
            <person name="Meysman F."/>
            <person name="Nielsen L.P."/>
            <person name="Schramm A."/>
            <person name="Kjeldsen K.U."/>
        </authorList>
    </citation>
    <scope>NUCLEOTIDE SEQUENCE [LARGE SCALE GENOMIC DNA]</scope>
    <source>
        <strain evidence="4">MCF</strain>
    </source>
</reference>
<dbReference type="PROSITE" id="PS51186">
    <property type="entry name" value="GNAT"/>
    <property type="match status" value="1"/>
</dbReference>
<evidence type="ECO:0000256" key="2">
    <source>
        <dbReference type="ARBA" id="ARBA00023315"/>
    </source>
</evidence>
<accession>A0A444ITX5</accession>
<proteinExistence type="predicted"/>
<dbReference type="EC" id="2.3.1.210" evidence="4"/>
<keyword evidence="5" id="KW-1185">Reference proteome</keyword>
<feature type="domain" description="N-acetyltransferase" evidence="3">
    <location>
        <begin position="99"/>
        <end position="235"/>
    </location>
</feature>
<keyword evidence="1 4" id="KW-0808">Transferase</keyword>
<evidence type="ECO:0000259" key="3">
    <source>
        <dbReference type="PROSITE" id="PS51186"/>
    </source>
</evidence>
<protein>
    <submittedName>
        <fullName evidence="4">Putative TDP-fucosamine acetyltransferase</fullName>
        <ecNumber evidence="4">2.3.1.210</ecNumber>
    </submittedName>
</protein>